<dbReference type="InterPro" id="IPR004839">
    <property type="entry name" value="Aminotransferase_I/II_large"/>
</dbReference>
<dbReference type="Pfam" id="PF00155">
    <property type="entry name" value="Aminotran_1_2"/>
    <property type="match status" value="1"/>
</dbReference>
<evidence type="ECO:0000256" key="2">
    <source>
        <dbReference type="ARBA" id="ARBA00007441"/>
    </source>
</evidence>
<dbReference type="InterPro" id="IPR050596">
    <property type="entry name" value="AspAT/PAT-like"/>
</dbReference>
<evidence type="ECO:0000259" key="7">
    <source>
        <dbReference type="Pfam" id="PF00155"/>
    </source>
</evidence>
<evidence type="ECO:0000313" key="8">
    <source>
        <dbReference type="EMBL" id="MCW5323508.1"/>
    </source>
</evidence>
<dbReference type="PANTHER" id="PTHR46383">
    <property type="entry name" value="ASPARTATE AMINOTRANSFERASE"/>
    <property type="match status" value="1"/>
</dbReference>
<dbReference type="RefSeq" id="WP_265283325.1">
    <property type="nucleotide sequence ID" value="NZ_QZCW01000005.1"/>
</dbReference>
<evidence type="ECO:0000256" key="3">
    <source>
        <dbReference type="ARBA" id="ARBA00022576"/>
    </source>
</evidence>
<proteinExistence type="inferred from homology"/>
<dbReference type="CDD" id="cd00609">
    <property type="entry name" value="AAT_like"/>
    <property type="match status" value="1"/>
</dbReference>
<dbReference type="Gene3D" id="3.90.1150.10">
    <property type="entry name" value="Aspartate Aminotransferase, domain 1"/>
    <property type="match status" value="1"/>
</dbReference>
<dbReference type="InterPro" id="IPR015424">
    <property type="entry name" value="PyrdxlP-dep_Trfase"/>
</dbReference>
<organism evidence="8 9">
    <name type="scientific">Verminephrobacter aporrectodeae subsp. tuberculatae</name>
    <dbReference type="NCBI Taxonomy" id="1110392"/>
    <lineage>
        <taxon>Bacteria</taxon>
        <taxon>Pseudomonadati</taxon>
        <taxon>Pseudomonadota</taxon>
        <taxon>Betaproteobacteria</taxon>
        <taxon>Burkholderiales</taxon>
        <taxon>Comamonadaceae</taxon>
        <taxon>Verminephrobacter</taxon>
    </lineage>
</organism>
<accession>A0ABT3KYU9</accession>
<comment type="caution">
    <text evidence="8">The sequence shown here is derived from an EMBL/GenBank/DDBJ whole genome shotgun (WGS) entry which is preliminary data.</text>
</comment>
<name>A0ABT3KYU9_9BURK</name>
<evidence type="ECO:0000256" key="5">
    <source>
        <dbReference type="ARBA" id="ARBA00022898"/>
    </source>
</evidence>
<dbReference type="InterPro" id="IPR015422">
    <property type="entry name" value="PyrdxlP-dep_Trfase_small"/>
</dbReference>
<comment type="cofactor">
    <cofactor evidence="1 6">
        <name>pyridoxal 5'-phosphate</name>
        <dbReference type="ChEBI" id="CHEBI:597326"/>
    </cofactor>
</comment>
<evidence type="ECO:0000256" key="6">
    <source>
        <dbReference type="RuleBase" id="RU000481"/>
    </source>
</evidence>
<comment type="similarity">
    <text evidence="2 6">Belongs to the class-I pyridoxal-phosphate-dependent aminotransferase family.</text>
</comment>
<dbReference type="GO" id="GO:0008483">
    <property type="term" value="F:transaminase activity"/>
    <property type="evidence" value="ECO:0007669"/>
    <property type="project" value="UniProtKB-KW"/>
</dbReference>
<protein>
    <recommendedName>
        <fullName evidence="6">Aminotransferase</fullName>
        <ecNumber evidence="6">2.6.1.-</ecNumber>
    </recommendedName>
</protein>
<evidence type="ECO:0000256" key="1">
    <source>
        <dbReference type="ARBA" id="ARBA00001933"/>
    </source>
</evidence>
<dbReference type="InterPro" id="IPR015421">
    <property type="entry name" value="PyrdxlP-dep_Trfase_major"/>
</dbReference>
<keyword evidence="3 6" id="KW-0032">Aminotransferase</keyword>
<dbReference type="Gene3D" id="3.40.640.10">
    <property type="entry name" value="Type I PLP-dependent aspartate aminotransferase-like (Major domain)"/>
    <property type="match status" value="1"/>
</dbReference>
<dbReference type="EC" id="2.6.1.-" evidence="6"/>
<dbReference type="PANTHER" id="PTHR46383:SF1">
    <property type="entry name" value="ASPARTATE AMINOTRANSFERASE"/>
    <property type="match status" value="1"/>
</dbReference>
<sequence>MLELTDRLRRIKPSASSMAGQRVRELRAAGRDVIGLTAGEPDFETPLHIRQAAWAAMNAGQTRYTDVGGAEPLRHAVAEKFRRENGLDYELSEIIVSAGAKQIIFNALMCTVQQGDEVIVPAPYWVSYPDITRFAGGRPVFVPCPPDNGFKLRPQDLEQALCARTRWLILNSPNNPSGATYTRAELLALAEVLERYPQVWVLADDIYEHLTYDDAAFVTLAQAAPSFKERTLTVNGVSKAYAMTGWRIGYAGAPAPLIRAMVTLQSQSTSGANAVAQAAAIAALDGPQDFIATNKALLQARRDRVVAALGKIDGIACQAPAGAFYVLASCAALMGARTPQGALIRCGDDWTDWLLDAQGLAVLQGSAYGVDSHFRLSFATSSAQLDEGCRRIAAAAAALTPAVGGTADSCIPYTQAAP</sequence>
<evidence type="ECO:0000256" key="4">
    <source>
        <dbReference type="ARBA" id="ARBA00022679"/>
    </source>
</evidence>
<dbReference type="InterPro" id="IPR004838">
    <property type="entry name" value="NHTrfase_class1_PyrdxlP-BS"/>
</dbReference>
<keyword evidence="5" id="KW-0663">Pyridoxal phosphate</keyword>
<gene>
    <name evidence="8" type="ORF">D5039_20885</name>
</gene>
<dbReference type="PROSITE" id="PS00105">
    <property type="entry name" value="AA_TRANSFER_CLASS_1"/>
    <property type="match status" value="1"/>
</dbReference>
<evidence type="ECO:0000313" key="9">
    <source>
        <dbReference type="Proteomes" id="UP001208935"/>
    </source>
</evidence>
<reference evidence="9" key="1">
    <citation type="submission" date="2023-07" db="EMBL/GenBank/DDBJ databases">
        <title>Verminephrobacter genomes.</title>
        <authorList>
            <person name="Lund M.B."/>
        </authorList>
    </citation>
    <scope>NUCLEOTIDE SEQUENCE [LARGE SCALE GENOMIC DNA]</scope>
    <source>
        <strain evidence="9">AtM5-05</strain>
    </source>
</reference>
<dbReference type="Proteomes" id="UP001208935">
    <property type="component" value="Unassembled WGS sequence"/>
</dbReference>
<dbReference type="PRINTS" id="PR00753">
    <property type="entry name" value="ACCSYNTHASE"/>
</dbReference>
<feature type="domain" description="Aminotransferase class I/classII large" evidence="7">
    <location>
        <begin position="32"/>
        <end position="392"/>
    </location>
</feature>
<keyword evidence="4 6" id="KW-0808">Transferase</keyword>
<dbReference type="EMBL" id="QZCW01000005">
    <property type="protein sequence ID" value="MCW5323508.1"/>
    <property type="molecule type" value="Genomic_DNA"/>
</dbReference>
<keyword evidence="9" id="KW-1185">Reference proteome</keyword>
<dbReference type="SUPFAM" id="SSF53383">
    <property type="entry name" value="PLP-dependent transferases"/>
    <property type="match status" value="1"/>
</dbReference>